<dbReference type="InterPro" id="IPR011991">
    <property type="entry name" value="ArsR-like_HTH"/>
</dbReference>
<evidence type="ECO:0000313" key="7">
    <source>
        <dbReference type="Proteomes" id="UP000663203"/>
    </source>
</evidence>
<feature type="domain" description="HTH iclR-type" evidence="4">
    <location>
        <begin position="12"/>
        <end position="71"/>
    </location>
</feature>
<organism evidence="6 7">
    <name type="scientific">Haloterrigena alkaliphila</name>
    <dbReference type="NCBI Taxonomy" id="2816475"/>
    <lineage>
        <taxon>Archaea</taxon>
        <taxon>Methanobacteriati</taxon>
        <taxon>Methanobacteriota</taxon>
        <taxon>Stenosarchaea group</taxon>
        <taxon>Halobacteria</taxon>
        <taxon>Halobacteriales</taxon>
        <taxon>Natrialbaceae</taxon>
        <taxon>Haloterrigena</taxon>
    </lineage>
</organism>
<name>A0A8A2VFU6_9EURY</name>
<proteinExistence type="predicted"/>
<dbReference type="GO" id="GO:0003677">
    <property type="term" value="F:DNA binding"/>
    <property type="evidence" value="ECO:0007669"/>
    <property type="project" value="UniProtKB-KW"/>
</dbReference>
<dbReference type="Proteomes" id="UP000663203">
    <property type="component" value="Chromosome"/>
</dbReference>
<dbReference type="AlphaFoldDB" id="A0A8A2VFU6"/>
<evidence type="ECO:0000256" key="1">
    <source>
        <dbReference type="ARBA" id="ARBA00023015"/>
    </source>
</evidence>
<dbReference type="Gene3D" id="1.10.10.10">
    <property type="entry name" value="Winged helix-like DNA-binding domain superfamily/Winged helix DNA-binding domain"/>
    <property type="match status" value="1"/>
</dbReference>
<evidence type="ECO:0000313" key="6">
    <source>
        <dbReference type="EMBL" id="QSW99264.1"/>
    </source>
</evidence>
<dbReference type="Gene3D" id="3.30.450.40">
    <property type="match status" value="1"/>
</dbReference>
<dbReference type="PANTHER" id="PTHR30136:SF35">
    <property type="entry name" value="HTH-TYPE TRANSCRIPTIONAL REGULATOR RV1719"/>
    <property type="match status" value="1"/>
</dbReference>
<evidence type="ECO:0000259" key="5">
    <source>
        <dbReference type="PROSITE" id="PS51078"/>
    </source>
</evidence>
<dbReference type="Pfam" id="PF01614">
    <property type="entry name" value="IclR_C"/>
    <property type="match status" value="1"/>
</dbReference>
<evidence type="ECO:0000256" key="3">
    <source>
        <dbReference type="ARBA" id="ARBA00023163"/>
    </source>
</evidence>
<dbReference type="SUPFAM" id="SSF46785">
    <property type="entry name" value="Winged helix' DNA-binding domain"/>
    <property type="match status" value="1"/>
</dbReference>
<sequence>MATTGTDEGDRIQAVVKTLDLLEALWQAEGAGVTELTERTGLAKSTVHAHLTTLRSKGYVVQDGDEYRLSLRFLSFGEHVKRAQPLYEAAEQPLAELAERTGERVLCSTEQHGLGTVLRAYDGDRSVPTGIEVGTPIYLHCSAGGKAMLAYFDPEKVDRIVADWGLPEFTDETITDWESLAAELEEIREVGIAYNRGEYLPGIVAVAAPIRDNDGTVHGAVTVAGPKHRLESEWDREELHDQLRSTANTIEVNLLYTD</sequence>
<dbReference type="GO" id="GO:0045892">
    <property type="term" value="P:negative regulation of DNA-templated transcription"/>
    <property type="evidence" value="ECO:0007669"/>
    <property type="project" value="TreeGrafter"/>
</dbReference>
<dbReference type="EMBL" id="CP071462">
    <property type="protein sequence ID" value="QSW99264.1"/>
    <property type="molecule type" value="Genomic_DNA"/>
</dbReference>
<evidence type="ECO:0000259" key="4">
    <source>
        <dbReference type="PROSITE" id="PS51077"/>
    </source>
</evidence>
<dbReference type="InterPro" id="IPR005471">
    <property type="entry name" value="Tscrpt_reg_IclR_N"/>
</dbReference>
<reference evidence="6 7" key="1">
    <citation type="submission" date="2021-03" db="EMBL/GenBank/DDBJ databases">
        <title>Haloterrigena longa sp. nov. and Haloterrigena limicola sp. nov., extremely halophilic archaea isolated from a salt lake.</title>
        <authorList>
            <person name="Henglin C."/>
        </authorList>
    </citation>
    <scope>NUCLEOTIDE SEQUENCE [LARGE SCALE GENOMIC DNA]</scope>
    <source>
        <strain evidence="6 7">KZCA68</strain>
    </source>
</reference>
<dbReference type="SUPFAM" id="SSF55781">
    <property type="entry name" value="GAF domain-like"/>
    <property type="match status" value="1"/>
</dbReference>
<dbReference type="InterPro" id="IPR029016">
    <property type="entry name" value="GAF-like_dom_sf"/>
</dbReference>
<dbReference type="InterPro" id="IPR036388">
    <property type="entry name" value="WH-like_DNA-bd_sf"/>
</dbReference>
<evidence type="ECO:0000256" key="2">
    <source>
        <dbReference type="ARBA" id="ARBA00023125"/>
    </source>
</evidence>
<dbReference type="GO" id="GO:0003700">
    <property type="term" value="F:DNA-binding transcription factor activity"/>
    <property type="evidence" value="ECO:0007669"/>
    <property type="project" value="TreeGrafter"/>
</dbReference>
<dbReference type="SMART" id="SM00346">
    <property type="entry name" value="HTH_ICLR"/>
    <property type="match status" value="1"/>
</dbReference>
<feature type="domain" description="IclR-ED" evidence="5">
    <location>
        <begin position="72"/>
        <end position="256"/>
    </location>
</feature>
<keyword evidence="1" id="KW-0805">Transcription regulation</keyword>
<dbReference type="KEGG" id="hakz:J0X25_18110"/>
<dbReference type="PROSITE" id="PS51077">
    <property type="entry name" value="HTH_ICLR"/>
    <property type="match status" value="1"/>
</dbReference>
<keyword evidence="3" id="KW-0804">Transcription</keyword>
<dbReference type="PANTHER" id="PTHR30136">
    <property type="entry name" value="HELIX-TURN-HELIX TRANSCRIPTIONAL REGULATOR, ICLR FAMILY"/>
    <property type="match status" value="1"/>
</dbReference>
<dbReference type="RefSeq" id="WP_207288872.1">
    <property type="nucleotide sequence ID" value="NZ_CP071462.1"/>
</dbReference>
<accession>A0A8A2VFU6</accession>
<protein>
    <submittedName>
        <fullName evidence="6">IclR family transcriptional regulator</fullName>
    </submittedName>
</protein>
<dbReference type="InterPro" id="IPR014757">
    <property type="entry name" value="Tscrpt_reg_IclR_C"/>
</dbReference>
<dbReference type="CDD" id="cd00090">
    <property type="entry name" value="HTH_ARSR"/>
    <property type="match status" value="1"/>
</dbReference>
<dbReference type="Pfam" id="PF09339">
    <property type="entry name" value="HTH_IclR"/>
    <property type="match status" value="1"/>
</dbReference>
<dbReference type="InterPro" id="IPR050707">
    <property type="entry name" value="HTH_MetabolicPath_Reg"/>
</dbReference>
<dbReference type="PROSITE" id="PS51078">
    <property type="entry name" value="ICLR_ED"/>
    <property type="match status" value="1"/>
</dbReference>
<keyword evidence="7" id="KW-1185">Reference proteome</keyword>
<dbReference type="InterPro" id="IPR036390">
    <property type="entry name" value="WH_DNA-bd_sf"/>
</dbReference>
<gene>
    <name evidence="6" type="ORF">J0X25_18110</name>
</gene>
<dbReference type="GeneID" id="63189261"/>
<keyword evidence="2" id="KW-0238">DNA-binding</keyword>